<protein>
    <submittedName>
        <fullName evidence="2">Acetyltransferase</fullName>
    </submittedName>
</protein>
<name>A0A0W0YW76_LEGSP</name>
<dbReference type="PANTHER" id="PTHR43792">
    <property type="entry name" value="GNAT FAMILY, PUTATIVE (AFU_ORTHOLOGUE AFUA_3G00765)-RELATED-RELATED"/>
    <property type="match status" value="1"/>
</dbReference>
<dbReference type="Pfam" id="PF13302">
    <property type="entry name" value="Acetyltransf_3"/>
    <property type="match status" value="1"/>
</dbReference>
<gene>
    <name evidence="2" type="ORF">Lspi_2752</name>
</gene>
<accession>A0A0W0YW76</accession>
<keyword evidence="2" id="KW-0808">Transferase</keyword>
<dbReference type="SUPFAM" id="SSF55729">
    <property type="entry name" value="Acyl-CoA N-acyltransferases (Nat)"/>
    <property type="match status" value="1"/>
</dbReference>
<dbReference type="AlphaFoldDB" id="A0A0W0YW76"/>
<dbReference type="PROSITE" id="PS51186">
    <property type="entry name" value="GNAT"/>
    <property type="match status" value="1"/>
</dbReference>
<dbReference type="PANTHER" id="PTHR43792:SF1">
    <property type="entry name" value="N-ACETYLTRANSFERASE DOMAIN-CONTAINING PROTEIN"/>
    <property type="match status" value="1"/>
</dbReference>
<proteinExistence type="predicted"/>
<sequence>MNVLETDRLILRTWEEGDLEAMAVIDQDPEVRRYLPGQGSPEETRAAIQRFNRHFREKGYSLYAVELKETHEMIGFLGLMTPSFEAHFTPATEIGWRLSAKHWNRGYATEGAKAVLHYAFTGLGFDDIVSFTVVDNKASRRVMEKIGLRHNAEDDFNHPKLEPGDPLRPHVLYRLSKAEYLNEYQAL</sequence>
<comment type="caution">
    <text evidence="2">The sequence shown here is derived from an EMBL/GenBank/DDBJ whole genome shotgun (WGS) entry which is preliminary data.</text>
</comment>
<dbReference type="InterPro" id="IPR000182">
    <property type="entry name" value="GNAT_dom"/>
</dbReference>
<dbReference type="Proteomes" id="UP000054877">
    <property type="component" value="Unassembled WGS sequence"/>
</dbReference>
<dbReference type="RefSeq" id="WP_058484665.1">
    <property type="nucleotide sequence ID" value="NZ_CAAAII010000012.1"/>
</dbReference>
<evidence type="ECO:0000313" key="3">
    <source>
        <dbReference type="Proteomes" id="UP000054877"/>
    </source>
</evidence>
<organism evidence="2 3">
    <name type="scientific">Legionella spiritensis</name>
    <dbReference type="NCBI Taxonomy" id="452"/>
    <lineage>
        <taxon>Bacteria</taxon>
        <taxon>Pseudomonadati</taxon>
        <taxon>Pseudomonadota</taxon>
        <taxon>Gammaproteobacteria</taxon>
        <taxon>Legionellales</taxon>
        <taxon>Legionellaceae</taxon>
        <taxon>Legionella</taxon>
    </lineage>
</organism>
<keyword evidence="3" id="KW-1185">Reference proteome</keyword>
<dbReference type="InterPro" id="IPR051531">
    <property type="entry name" value="N-acetyltransferase"/>
</dbReference>
<dbReference type="PATRIC" id="fig|452.5.peg.3047"/>
<dbReference type="OrthoDB" id="9801656at2"/>
<dbReference type="GO" id="GO:0016747">
    <property type="term" value="F:acyltransferase activity, transferring groups other than amino-acyl groups"/>
    <property type="evidence" value="ECO:0007669"/>
    <property type="project" value="InterPro"/>
</dbReference>
<evidence type="ECO:0000313" key="2">
    <source>
        <dbReference type="EMBL" id="KTD61132.1"/>
    </source>
</evidence>
<dbReference type="EMBL" id="LNYX01000034">
    <property type="protein sequence ID" value="KTD61132.1"/>
    <property type="molecule type" value="Genomic_DNA"/>
</dbReference>
<dbReference type="STRING" id="452.Lspi_2752"/>
<feature type="domain" description="N-acetyltransferase" evidence="1">
    <location>
        <begin position="9"/>
        <end position="178"/>
    </location>
</feature>
<evidence type="ECO:0000259" key="1">
    <source>
        <dbReference type="PROSITE" id="PS51186"/>
    </source>
</evidence>
<dbReference type="Gene3D" id="3.40.630.30">
    <property type="match status" value="1"/>
</dbReference>
<dbReference type="InterPro" id="IPR016181">
    <property type="entry name" value="Acyl_CoA_acyltransferase"/>
</dbReference>
<reference evidence="2 3" key="1">
    <citation type="submission" date="2015-11" db="EMBL/GenBank/DDBJ databases">
        <title>Genomic analysis of 38 Legionella species identifies large and diverse effector repertoires.</title>
        <authorList>
            <person name="Burstein D."/>
            <person name="Amaro F."/>
            <person name="Zusman T."/>
            <person name="Lifshitz Z."/>
            <person name="Cohen O."/>
            <person name="Gilbert J.A."/>
            <person name="Pupko T."/>
            <person name="Shuman H.A."/>
            <person name="Segal G."/>
        </authorList>
    </citation>
    <scope>NUCLEOTIDE SEQUENCE [LARGE SCALE GENOMIC DNA]</scope>
    <source>
        <strain evidence="2 3">Mt.St.Helens-9</strain>
    </source>
</reference>